<name>C4GHB5_9NEIS</name>
<gene>
    <name evidence="3" type="ORF">GCWU000324_00247</name>
</gene>
<dbReference type="CDD" id="cd21132">
    <property type="entry name" value="EVE-like"/>
    <property type="match status" value="1"/>
</dbReference>
<feature type="domain" description="EVE" evidence="2">
    <location>
        <begin position="2"/>
        <end position="130"/>
    </location>
</feature>
<dbReference type="HOGENOM" id="CLU_117727_0_0_4"/>
<dbReference type="RefSeq" id="WP_003793523.1">
    <property type="nucleotide sequence ID" value="NZ_GG665871.1"/>
</dbReference>
<dbReference type="Proteomes" id="UP000003009">
    <property type="component" value="Unassembled WGS sequence"/>
</dbReference>
<dbReference type="AlphaFoldDB" id="C4GHB5"/>
<comment type="similarity">
    <text evidence="1">Belongs to the UPF0310 family.</text>
</comment>
<organism evidence="3 4">
    <name type="scientific">Kingella oralis ATCC 51147</name>
    <dbReference type="NCBI Taxonomy" id="629741"/>
    <lineage>
        <taxon>Bacteria</taxon>
        <taxon>Pseudomonadati</taxon>
        <taxon>Pseudomonadota</taxon>
        <taxon>Betaproteobacteria</taxon>
        <taxon>Neisseriales</taxon>
        <taxon>Neisseriaceae</taxon>
        <taxon>Kingella</taxon>
    </lineage>
</organism>
<evidence type="ECO:0000313" key="3">
    <source>
        <dbReference type="EMBL" id="EEP68353.1"/>
    </source>
</evidence>
<sequence length="150" mass="17331">MKYWIGTVCQEHVLRGVAGGFCQVCHGKAAPLNRMQRGDWLLYYSPKIRLHGNEKLQAFTAVGQIADDQAYPFQMSADFIPFRRNVAYAEIARDCPLSIARQHREWQRYAGMLRYGHFEISADFFNWIARYMLRQPENASAPNPQQAGLF</sequence>
<dbReference type="InterPro" id="IPR015947">
    <property type="entry name" value="PUA-like_sf"/>
</dbReference>
<dbReference type="Pfam" id="PF01878">
    <property type="entry name" value="EVE"/>
    <property type="match status" value="1"/>
</dbReference>
<dbReference type="GeneID" id="84907311"/>
<protein>
    <recommendedName>
        <fullName evidence="1">UPF0310 protein GCWU000324_00247</fullName>
    </recommendedName>
</protein>
<reference evidence="3" key="1">
    <citation type="submission" date="2009-04" db="EMBL/GenBank/DDBJ databases">
        <authorList>
            <person name="Weinstock G."/>
            <person name="Sodergren E."/>
            <person name="Clifton S."/>
            <person name="Fulton L."/>
            <person name="Fulton B."/>
            <person name="Courtney L."/>
            <person name="Fronick C."/>
            <person name="Harrison M."/>
            <person name="Strong C."/>
            <person name="Farmer C."/>
            <person name="Delahaunty K."/>
            <person name="Markovic C."/>
            <person name="Hall O."/>
            <person name="Minx P."/>
            <person name="Tomlinson C."/>
            <person name="Mitreva M."/>
            <person name="Nelson J."/>
            <person name="Hou S."/>
            <person name="Wollam A."/>
            <person name="Pepin K.H."/>
            <person name="Johnson M."/>
            <person name="Bhonagiri V."/>
            <person name="Nash W.E."/>
            <person name="Warren W."/>
            <person name="Chinwalla A."/>
            <person name="Mardis E.R."/>
            <person name="Wilson R.K."/>
        </authorList>
    </citation>
    <scope>NUCLEOTIDE SEQUENCE [LARGE SCALE GENOMIC DNA]</scope>
    <source>
        <strain evidence="3">ATCC 51147</strain>
    </source>
</reference>
<dbReference type="InterPro" id="IPR002740">
    <property type="entry name" value="EVE_domain"/>
</dbReference>
<comment type="caution">
    <text evidence="3">The sequence shown here is derived from an EMBL/GenBank/DDBJ whole genome shotgun (WGS) entry which is preliminary data.</text>
</comment>
<dbReference type="NCBIfam" id="NF002616">
    <property type="entry name" value="PRK02268.1-2"/>
    <property type="match status" value="1"/>
</dbReference>
<keyword evidence="4" id="KW-1185">Reference proteome</keyword>
<dbReference type="InterPro" id="IPR022996">
    <property type="entry name" value="UPF0310"/>
</dbReference>
<proteinExistence type="inferred from homology"/>
<dbReference type="EMBL" id="ACJW02000002">
    <property type="protein sequence ID" value="EEP68353.1"/>
    <property type="molecule type" value="Genomic_DNA"/>
</dbReference>
<accession>C4GHB5</accession>
<evidence type="ECO:0000256" key="1">
    <source>
        <dbReference type="HAMAP-Rule" id="MF_00771"/>
    </source>
</evidence>
<evidence type="ECO:0000259" key="2">
    <source>
        <dbReference type="Pfam" id="PF01878"/>
    </source>
</evidence>
<evidence type="ECO:0000313" key="4">
    <source>
        <dbReference type="Proteomes" id="UP000003009"/>
    </source>
</evidence>
<dbReference type="SUPFAM" id="SSF88697">
    <property type="entry name" value="PUA domain-like"/>
    <property type="match status" value="1"/>
</dbReference>
<dbReference type="HAMAP" id="MF_00771">
    <property type="entry name" value="UPF0310"/>
    <property type="match status" value="1"/>
</dbReference>
<dbReference type="OrthoDB" id="9793567at2"/>
<dbReference type="Gene3D" id="3.10.590.10">
    <property type="entry name" value="ph1033 like domains"/>
    <property type="match status" value="1"/>
</dbReference>